<dbReference type="SUPFAM" id="SSF56281">
    <property type="entry name" value="Metallo-hydrolase/oxidoreductase"/>
    <property type="match status" value="1"/>
</dbReference>
<dbReference type="CDD" id="cd07739">
    <property type="entry name" value="metallo-hydrolase-like_MBL-fold"/>
    <property type="match status" value="1"/>
</dbReference>
<dbReference type="AlphaFoldDB" id="A0A837GB30"/>
<protein>
    <submittedName>
        <fullName evidence="1">Beta-lactamase</fullName>
    </submittedName>
</protein>
<dbReference type="Gene3D" id="3.60.15.10">
    <property type="entry name" value="Ribonuclease Z/Hydroxyacylglutathione hydrolase-like"/>
    <property type="match status" value="1"/>
</dbReference>
<accession>A0A837GB30</accession>
<comment type="caution">
    <text evidence="1">The sequence shown here is derived from an EMBL/GenBank/DDBJ whole genome shotgun (WGS) entry which is preliminary data.</text>
</comment>
<dbReference type="SMART" id="SM00849">
    <property type="entry name" value="Lactamase_B"/>
    <property type="match status" value="1"/>
</dbReference>
<sequence length="289" mass="32016">MKRLTLLAASMLIATNTLAAEQSNLTFDVYNADQNSFYVNSTLIIGETEVMVIDTGFTKADALRIAAKVLDTGKSLKTIFISQADPDYYFGAEVLHSLFPEAQIITTPAVRKVIEEKLPTKLKVWAPRMGDNAPVTPYIPTTYTASSLTIDGHTIEIHGTDGDIAHRPYLWIPSEKAVLGNVSIYGTNLHLWMADAQSDNSQTLWSKQLKEIQSLKPEIVVPGHMISGTELNVSSIQYSQQYLQDFKHAKKTTKNSEQLIEKMNEKYGDAALPVALSIGAKVHKGEMEW</sequence>
<dbReference type="EMBL" id="JXXR01000001">
    <property type="protein sequence ID" value="KJY77607.1"/>
    <property type="molecule type" value="Genomic_DNA"/>
</dbReference>
<proteinExistence type="predicted"/>
<dbReference type="RefSeq" id="WP_045984653.1">
    <property type="nucleotide sequence ID" value="NZ_CP063051.1"/>
</dbReference>
<dbReference type="InterPro" id="IPR036866">
    <property type="entry name" value="RibonucZ/Hydroxyglut_hydro"/>
</dbReference>
<dbReference type="Pfam" id="PF00753">
    <property type="entry name" value="Lactamase_B"/>
    <property type="match status" value="1"/>
</dbReference>
<dbReference type="PANTHER" id="PTHR42951:SF14">
    <property type="entry name" value="METALLO-BETA-LACTAMASE SUPERFAMILY PROTEIN"/>
    <property type="match status" value="1"/>
</dbReference>
<gene>
    <name evidence="1" type="ORF">TW71_00820</name>
</gene>
<dbReference type="InterPro" id="IPR001279">
    <property type="entry name" value="Metallo-B-lactamas"/>
</dbReference>
<dbReference type="InterPro" id="IPR050855">
    <property type="entry name" value="NDM-1-like"/>
</dbReference>
<evidence type="ECO:0000313" key="1">
    <source>
        <dbReference type="EMBL" id="KJY77607.1"/>
    </source>
</evidence>
<organism evidence="1">
    <name type="scientific">Vibrio coralliilyticus</name>
    <dbReference type="NCBI Taxonomy" id="190893"/>
    <lineage>
        <taxon>Bacteria</taxon>
        <taxon>Pseudomonadati</taxon>
        <taxon>Pseudomonadota</taxon>
        <taxon>Gammaproteobacteria</taxon>
        <taxon>Vibrionales</taxon>
        <taxon>Vibrionaceae</taxon>
        <taxon>Vibrio</taxon>
    </lineage>
</organism>
<name>A0A837GB30_9VIBR</name>
<dbReference type="PANTHER" id="PTHR42951">
    <property type="entry name" value="METALLO-BETA-LACTAMASE DOMAIN-CONTAINING"/>
    <property type="match status" value="1"/>
</dbReference>
<reference evidence="1" key="1">
    <citation type="journal article" date="2015" name="BMC Genomics">
        <title>Genome mining reveals unlocked bioactive potential of marine Gram-negative bacteria.</title>
        <authorList>
            <person name="Machado H."/>
            <person name="Sonnenschein E.C."/>
            <person name="Melchiorsen J."/>
            <person name="Gram L."/>
        </authorList>
    </citation>
    <scope>NUCLEOTIDE SEQUENCE</scope>
    <source>
        <strain evidence="1">S2052</strain>
    </source>
</reference>